<evidence type="ECO:0000313" key="1">
    <source>
        <dbReference type="EMBL" id="GJE89444.1"/>
    </source>
</evidence>
<dbReference type="AlphaFoldDB" id="A0A9P3G7V9"/>
<comment type="caution">
    <text evidence="1">The sequence shown here is derived from an EMBL/GenBank/DDBJ whole genome shotgun (WGS) entry which is preliminary data.</text>
</comment>
<dbReference type="EMBL" id="BPQB01000013">
    <property type="protein sequence ID" value="GJE89444.1"/>
    <property type="molecule type" value="Genomic_DNA"/>
</dbReference>
<keyword evidence="2" id="KW-1185">Reference proteome</keyword>
<gene>
    <name evidence="1" type="ORF">PsYK624_055450</name>
</gene>
<evidence type="ECO:0000313" key="2">
    <source>
        <dbReference type="Proteomes" id="UP000703269"/>
    </source>
</evidence>
<dbReference type="Proteomes" id="UP000703269">
    <property type="component" value="Unassembled WGS sequence"/>
</dbReference>
<sequence length="109" mass="11893">MSNQALFSLRPSTATRPRIATREKIAETLSRRATCSSELVPSGAHSEHHQNQGVERIFPVLHDTTLGDDAWECMMDRSCRSAVTKPAAPPESAMLPLEAVMHASHFPGA</sequence>
<accession>A0A9P3G7V9</accession>
<reference evidence="1 2" key="1">
    <citation type="submission" date="2021-08" db="EMBL/GenBank/DDBJ databases">
        <title>Draft Genome Sequence of Phanerochaete sordida strain YK-624.</title>
        <authorList>
            <person name="Mori T."/>
            <person name="Dohra H."/>
            <person name="Suzuki T."/>
            <person name="Kawagishi H."/>
            <person name="Hirai H."/>
        </authorList>
    </citation>
    <scope>NUCLEOTIDE SEQUENCE [LARGE SCALE GENOMIC DNA]</scope>
    <source>
        <strain evidence="1 2">YK-624</strain>
    </source>
</reference>
<organism evidence="1 2">
    <name type="scientific">Phanerochaete sordida</name>
    <dbReference type="NCBI Taxonomy" id="48140"/>
    <lineage>
        <taxon>Eukaryota</taxon>
        <taxon>Fungi</taxon>
        <taxon>Dikarya</taxon>
        <taxon>Basidiomycota</taxon>
        <taxon>Agaricomycotina</taxon>
        <taxon>Agaricomycetes</taxon>
        <taxon>Polyporales</taxon>
        <taxon>Phanerochaetaceae</taxon>
        <taxon>Phanerochaete</taxon>
    </lineage>
</organism>
<name>A0A9P3G7V9_9APHY</name>
<protein>
    <submittedName>
        <fullName evidence="1">Uncharacterized protein</fullName>
    </submittedName>
</protein>
<proteinExistence type="predicted"/>